<dbReference type="SUPFAM" id="SSF49899">
    <property type="entry name" value="Concanavalin A-like lectins/glucanases"/>
    <property type="match status" value="1"/>
</dbReference>
<dbReference type="Proteomes" id="UP000028045">
    <property type="component" value="Unassembled WGS sequence"/>
</dbReference>
<proteinExistence type="predicted"/>
<feature type="signal peptide" evidence="1">
    <location>
        <begin position="1"/>
        <end position="21"/>
    </location>
</feature>
<gene>
    <name evidence="3" type="ORF">S7711_02591</name>
</gene>
<name>A0A084B8W8_STACB</name>
<dbReference type="InterPro" id="IPR013320">
    <property type="entry name" value="ConA-like_dom_sf"/>
</dbReference>
<keyword evidence="4" id="KW-1185">Reference proteome</keyword>
<dbReference type="EMBL" id="KL647681">
    <property type="protein sequence ID" value="KEY73997.1"/>
    <property type="molecule type" value="Genomic_DNA"/>
</dbReference>
<keyword evidence="1" id="KW-0732">Signal</keyword>
<dbReference type="PROSITE" id="PS51762">
    <property type="entry name" value="GH16_2"/>
    <property type="match status" value="1"/>
</dbReference>
<accession>A0A084B8W8</accession>
<feature type="domain" description="GH16" evidence="2">
    <location>
        <begin position="33"/>
        <end position="279"/>
    </location>
</feature>
<dbReference type="Pfam" id="PF00722">
    <property type="entry name" value="Glyco_hydro_16"/>
    <property type="match status" value="1"/>
</dbReference>
<dbReference type="Gene3D" id="2.60.120.200">
    <property type="match status" value="1"/>
</dbReference>
<dbReference type="GO" id="GO:0005975">
    <property type="term" value="P:carbohydrate metabolic process"/>
    <property type="evidence" value="ECO:0007669"/>
    <property type="project" value="InterPro"/>
</dbReference>
<dbReference type="AlphaFoldDB" id="A0A084B8W8"/>
<dbReference type="GO" id="GO:0004553">
    <property type="term" value="F:hydrolase activity, hydrolyzing O-glycosyl compounds"/>
    <property type="evidence" value="ECO:0007669"/>
    <property type="project" value="InterPro"/>
</dbReference>
<sequence>MYPSKTLAVTALAFGLSAAAATPNLVKRSPPAEEINGTYVVDRQAEFANHVSWNFQSGQLPSWLWRSNYAVGDNSRVFVPENAILRDGYLDLLVNGGQTARPYRSAEIVTIANNIRYASVRTVAILTEPAGVCNGKTQRVPTKVRFLTVATGMFFYQSDSQETDIEWLSDASSGSNRGTRWLWLTNQDTNGDGSTHNTVYPPANPTVQEHEYRLDWTEGLVRWFVDGVQVWQTTQDVPTAAGPWVWNNWSNGDPQWSVGPPAVDAVFRIRSIEMYYNTA</sequence>
<reference evidence="3 4" key="1">
    <citation type="journal article" date="2014" name="BMC Genomics">
        <title>Comparative genome sequencing reveals chemotype-specific gene clusters in the toxigenic black mold Stachybotrys.</title>
        <authorList>
            <person name="Semeiks J."/>
            <person name="Borek D."/>
            <person name="Otwinowski Z."/>
            <person name="Grishin N.V."/>
        </authorList>
    </citation>
    <scope>NUCLEOTIDE SEQUENCE [LARGE SCALE GENOMIC DNA]</scope>
    <source>
        <strain evidence="4">CBS 109288 / IBT 7711</strain>
    </source>
</reference>
<evidence type="ECO:0000313" key="3">
    <source>
        <dbReference type="EMBL" id="KEY73997.1"/>
    </source>
</evidence>
<organism evidence="3 4">
    <name type="scientific">Stachybotrys chartarum (strain CBS 109288 / IBT 7711)</name>
    <name type="common">Toxic black mold</name>
    <name type="synonym">Stilbospora chartarum</name>
    <dbReference type="NCBI Taxonomy" id="1280523"/>
    <lineage>
        <taxon>Eukaryota</taxon>
        <taxon>Fungi</taxon>
        <taxon>Dikarya</taxon>
        <taxon>Ascomycota</taxon>
        <taxon>Pezizomycotina</taxon>
        <taxon>Sordariomycetes</taxon>
        <taxon>Hypocreomycetidae</taxon>
        <taxon>Hypocreales</taxon>
        <taxon>Stachybotryaceae</taxon>
        <taxon>Stachybotrys</taxon>
    </lineage>
</organism>
<dbReference type="PANTHER" id="PTHR38121:SF2">
    <property type="entry name" value="ACYLTRANSFERASE 3 DOMAIN-CONTAINING PROTEIN"/>
    <property type="match status" value="1"/>
</dbReference>
<dbReference type="InterPro" id="IPR000757">
    <property type="entry name" value="Beta-glucanase-like"/>
</dbReference>
<dbReference type="CDD" id="cd00413">
    <property type="entry name" value="Glyco_hydrolase_16"/>
    <property type="match status" value="1"/>
</dbReference>
<evidence type="ECO:0000259" key="2">
    <source>
        <dbReference type="PROSITE" id="PS51762"/>
    </source>
</evidence>
<protein>
    <recommendedName>
        <fullName evidence="2">GH16 domain-containing protein</fullName>
    </recommendedName>
</protein>
<dbReference type="HOGENOM" id="CLU_040566_3_0_1"/>
<dbReference type="PANTHER" id="PTHR38121">
    <property type="entry name" value="GH16 DOMAIN-CONTAINING PROTEIN"/>
    <property type="match status" value="1"/>
</dbReference>
<evidence type="ECO:0000313" key="4">
    <source>
        <dbReference type="Proteomes" id="UP000028045"/>
    </source>
</evidence>
<dbReference type="OrthoDB" id="25131at2759"/>
<feature type="chain" id="PRO_5001771844" description="GH16 domain-containing protein" evidence="1">
    <location>
        <begin position="22"/>
        <end position="279"/>
    </location>
</feature>
<evidence type="ECO:0000256" key="1">
    <source>
        <dbReference type="SAM" id="SignalP"/>
    </source>
</evidence>